<dbReference type="AlphaFoldDB" id="A0A3M7SZI2"/>
<evidence type="ECO:0000313" key="1">
    <source>
        <dbReference type="EMBL" id="RNA41085.1"/>
    </source>
</evidence>
<comment type="caution">
    <text evidence="1">The sequence shown here is derived from an EMBL/GenBank/DDBJ whole genome shotgun (WGS) entry which is preliminary data.</text>
</comment>
<dbReference type="Proteomes" id="UP000276133">
    <property type="component" value="Unassembled WGS sequence"/>
</dbReference>
<evidence type="ECO:0000313" key="2">
    <source>
        <dbReference type="Proteomes" id="UP000276133"/>
    </source>
</evidence>
<name>A0A3M7SZI2_BRAPC</name>
<organism evidence="1 2">
    <name type="scientific">Brachionus plicatilis</name>
    <name type="common">Marine rotifer</name>
    <name type="synonym">Brachionus muelleri</name>
    <dbReference type="NCBI Taxonomy" id="10195"/>
    <lineage>
        <taxon>Eukaryota</taxon>
        <taxon>Metazoa</taxon>
        <taxon>Spiralia</taxon>
        <taxon>Gnathifera</taxon>
        <taxon>Rotifera</taxon>
        <taxon>Eurotatoria</taxon>
        <taxon>Monogononta</taxon>
        <taxon>Pseudotrocha</taxon>
        <taxon>Ploima</taxon>
        <taxon>Brachionidae</taxon>
        <taxon>Brachionus</taxon>
    </lineage>
</organism>
<gene>
    <name evidence="1" type="ORF">BpHYR1_035087</name>
</gene>
<accession>A0A3M7SZI2</accession>
<protein>
    <submittedName>
        <fullName evidence="1">Uncharacterized protein</fullName>
    </submittedName>
</protein>
<dbReference type="EMBL" id="REGN01000561">
    <property type="protein sequence ID" value="RNA41085.1"/>
    <property type="molecule type" value="Genomic_DNA"/>
</dbReference>
<reference evidence="1 2" key="1">
    <citation type="journal article" date="2018" name="Sci. Rep.">
        <title>Genomic signatures of local adaptation to the degree of environmental predictability in rotifers.</title>
        <authorList>
            <person name="Franch-Gras L."/>
            <person name="Hahn C."/>
            <person name="Garcia-Roger E.M."/>
            <person name="Carmona M.J."/>
            <person name="Serra M."/>
            <person name="Gomez A."/>
        </authorList>
    </citation>
    <scope>NUCLEOTIDE SEQUENCE [LARGE SCALE GENOMIC DNA]</scope>
    <source>
        <strain evidence="1">HYR1</strain>
    </source>
</reference>
<proteinExistence type="predicted"/>
<keyword evidence="2" id="KW-1185">Reference proteome</keyword>
<sequence>MDAYDLSPRGSLFKIHTLSLFPPDLQSIVLSDSIMFELLSKGKLTFTESTFMFVFEFESVLSFMTISSLSTFI</sequence>